<name>A0A1I3UYV0_9HYPH</name>
<dbReference type="Proteomes" id="UP000199598">
    <property type="component" value="Unassembled WGS sequence"/>
</dbReference>
<gene>
    <name evidence="1" type="ORF">SAMN04488518_101103</name>
</gene>
<sequence>MNVVHANRMEFMKWRSLIQNTPNTVGSGCEIYESTKELHLNDGSLVLISKPNQYCTTILQNFSKKDLSEIQYLQFRAYKLVEPGFGGRRYWAVKVIAGKHPKNPGLRLLVVGWVKGTTMKRAFNEIKKVLKGDAQICKDPRL</sequence>
<protein>
    <submittedName>
        <fullName evidence="1">Uncharacterized protein</fullName>
    </submittedName>
</protein>
<comment type="caution">
    <text evidence="1">The sequence shown here is derived from an EMBL/GenBank/DDBJ whole genome shotgun (WGS) entry which is preliminary data.</text>
</comment>
<reference evidence="1 2" key="1">
    <citation type="submission" date="2016-10" db="EMBL/GenBank/DDBJ databases">
        <authorList>
            <person name="Varghese N."/>
            <person name="Submissions S."/>
        </authorList>
    </citation>
    <scope>NUCLEOTIDE SEQUENCE [LARGE SCALE GENOMIC DNA]</scope>
    <source>
        <strain evidence="1 2">DSM 16392</strain>
    </source>
</reference>
<evidence type="ECO:0000313" key="2">
    <source>
        <dbReference type="Proteomes" id="UP000199598"/>
    </source>
</evidence>
<organism evidence="1 2">
    <name type="scientific">Pseudovibrio ascidiaceicola</name>
    <dbReference type="NCBI Taxonomy" id="285279"/>
    <lineage>
        <taxon>Bacteria</taxon>
        <taxon>Pseudomonadati</taxon>
        <taxon>Pseudomonadota</taxon>
        <taxon>Alphaproteobacteria</taxon>
        <taxon>Hyphomicrobiales</taxon>
        <taxon>Stappiaceae</taxon>
        <taxon>Pseudovibrio</taxon>
    </lineage>
</organism>
<keyword evidence="2" id="KW-1185">Reference proteome</keyword>
<accession>A0A1I3UYV0</accession>
<dbReference type="EMBL" id="FOSK01000001">
    <property type="protein sequence ID" value="SFJ88165.1"/>
    <property type="molecule type" value="Genomic_DNA"/>
</dbReference>
<evidence type="ECO:0000313" key="1">
    <source>
        <dbReference type="EMBL" id="SFJ88165.1"/>
    </source>
</evidence>
<proteinExistence type="predicted"/>